<dbReference type="InterPro" id="IPR038764">
    <property type="entry name" value="GNAT_N_AcTrfase_prd"/>
</dbReference>
<dbReference type="OrthoDB" id="9797990at2"/>
<evidence type="ECO:0000259" key="1">
    <source>
        <dbReference type="PROSITE" id="PS51186"/>
    </source>
</evidence>
<proteinExistence type="predicted"/>
<accession>A0A429XC65</accession>
<dbReference type="AlphaFoldDB" id="A0A429XC65"/>
<dbReference type="InterPro" id="IPR016181">
    <property type="entry name" value="Acyl_CoA_acyltransferase"/>
</dbReference>
<comment type="caution">
    <text evidence="2">The sequence shown here is derived from an EMBL/GenBank/DDBJ whole genome shotgun (WGS) entry which is preliminary data.</text>
</comment>
<dbReference type="SUPFAM" id="SSF55729">
    <property type="entry name" value="Acyl-CoA N-acyltransferases (Nat)"/>
    <property type="match status" value="1"/>
</dbReference>
<dbReference type="Gene3D" id="3.40.630.30">
    <property type="match status" value="1"/>
</dbReference>
<name>A0A429XC65_SIMTE</name>
<feature type="domain" description="N-acetyltransferase" evidence="1">
    <location>
        <begin position="5"/>
        <end position="143"/>
    </location>
</feature>
<evidence type="ECO:0000313" key="3">
    <source>
        <dbReference type="Proteomes" id="UP000287296"/>
    </source>
</evidence>
<sequence>MTSTIDIRVLNSNEEMRQMYQLEEFIWQGEGGIPVHQTITAIRNGGLAIGAYCDDQLVGFSYSFAGFKDGKVYLCSHNMGIHPEYRDRGIGASLKNRQKTEAARIGYDMLTWTYDPLETRNGYLNLAKLRAVCSTYIENCYGEFDDGLNAGLPTDRFKVEWWVKSRHVNERLQTSIADDVFYIPWKETASGPALTLNGEIPDAKQIMVPVPAAFQKIKQEDIGLALDWRLKTRAVFQELFKKGYAAVSLERSKEGPMHHYLLVKRFELQI</sequence>
<dbReference type="InterPro" id="IPR000182">
    <property type="entry name" value="GNAT_dom"/>
</dbReference>
<dbReference type="GO" id="GO:0016747">
    <property type="term" value="F:acyltransferase activity, transferring groups other than amino-acyl groups"/>
    <property type="evidence" value="ECO:0007669"/>
    <property type="project" value="InterPro"/>
</dbReference>
<dbReference type="Proteomes" id="UP000287296">
    <property type="component" value="Unassembled WGS sequence"/>
</dbReference>
<dbReference type="CDD" id="cd04301">
    <property type="entry name" value="NAT_SF"/>
    <property type="match status" value="1"/>
</dbReference>
<organism evidence="2 3">
    <name type="scientific">Siminovitchia terrae</name>
    <name type="common">Bacillus terrae</name>
    <dbReference type="NCBI Taxonomy" id="1914933"/>
    <lineage>
        <taxon>Bacteria</taxon>
        <taxon>Bacillati</taxon>
        <taxon>Bacillota</taxon>
        <taxon>Bacilli</taxon>
        <taxon>Bacillales</taxon>
        <taxon>Bacillaceae</taxon>
        <taxon>Siminovitchia</taxon>
    </lineage>
</organism>
<dbReference type="RefSeq" id="WP_120114759.1">
    <property type="nucleotide sequence ID" value="NZ_QYTW02000002.1"/>
</dbReference>
<evidence type="ECO:0000313" key="2">
    <source>
        <dbReference type="EMBL" id="RST61057.1"/>
    </source>
</evidence>
<protein>
    <submittedName>
        <fullName evidence="2">GNAT family N-acetyltransferase</fullName>
    </submittedName>
</protein>
<keyword evidence="2" id="KW-0808">Transferase</keyword>
<dbReference type="PANTHER" id="PTHR41700">
    <property type="entry name" value="GCN5-RELATED N-ACETYLTRANSFERASE"/>
    <property type="match status" value="1"/>
</dbReference>
<reference evidence="2 3" key="1">
    <citation type="submission" date="2018-12" db="EMBL/GenBank/DDBJ databases">
        <authorList>
            <person name="Sun L."/>
            <person name="Chen Z."/>
        </authorList>
    </citation>
    <scope>NUCLEOTIDE SEQUENCE [LARGE SCALE GENOMIC DNA]</scope>
    <source>
        <strain evidence="2 3">LMG 29736</strain>
    </source>
</reference>
<gene>
    <name evidence="2" type="ORF">D5F11_003105</name>
</gene>
<dbReference type="EMBL" id="QYTW02000002">
    <property type="protein sequence ID" value="RST61057.1"/>
    <property type="molecule type" value="Genomic_DNA"/>
</dbReference>
<dbReference type="PANTHER" id="PTHR41700:SF1">
    <property type="entry name" value="N-ACETYLTRANSFERASE DOMAIN-CONTAINING PROTEIN"/>
    <property type="match status" value="1"/>
</dbReference>
<dbReference type="PROSITE" id="PS51186">
    <property type="entry name" value="GNAT"/>
    <property type="match status" value="1"/>
</dbReference>